<dbReference type="Proteomes" id="UP000231823">
    <property type="component" value="Chromosome"/>
</dbReference>
<dbReference type="PANTHER" id="PTHR30121:SF6">
    <property type="entry name" value="SLR6007 PROTEIN"/>
    <property type="match status" value="1"/>
</dbReference>
<feature type="domain" description="AAA+ ATPase" evidence="3">
    <location>
        <begin position="520"/>
        <end position="800"/>
    </location>
</feature>
<dbReference type="RefSeq" id="WP_100916968.1">
    <property type="nucleotide sequence ID" value="NZ_CP025057.1"/>
</dbReference>
<name>A0A2K8SEZ4_9MOLU</name>
<protein>
    <recommendedName>
        <fullName evidence="3">AAA+ ATPase domain-containing protein</fullName>
    </recommendedName>
</protein>
<accession>A0A2K8SEZ4</accession>
<dbReference type="SMART" id="SM00382">
    <property type="entry name" value="AAA"/>
    <property type="match status" value="1"/>
</dbReference>
<keyword evidence="2" id="KW-0812">Transmembrane</keyword>
<dbReference type="NCBIfam" id="NF045975">
    <property type="entry name" value="VirB4_plasma"/>
    <property type="match status" value="1"/>
</dbReference>
<reference evidence="4 5" key="1">
    <citation type="submission" date="2017-12" db="EMBL/GenBank/DDBJ databases">
        <title>Complete genome sequence of Spiroplasma floricola 23-6 (ATCC 29989).</title>
        <authorList>
            <person name="Tsai Y.-M."/>
            <person name="Wu P.-S."/>
            <person name="Lo W.-S."/>
            <person name="Kuo C.-H."/>
        </authorList>
    </citation>
    <scope>NUCLEOTIDE SEQUENCE [LARGE SCALE GENOMIC DNA]</scope>
    <source>
        <strain evidence="4 5">23-6</strain>
    </source>
</reference>
<dbReference type="InterPro" id="IPR043964">
    <property type="entry name" value="P-loop_TraG"/>
</dbReference>
<evidence type="ECO:0000313" key="4">
    <source>
        <dbReference type="EMBL" id="AUB32014.1"/>
    </source>
</evidence>
<feature type="coiled-coil region" evidence="1">
    <location>
        <begin position="187"/>
        <end position="221"/>
    </location>
</feature>
<gene>
    <name evidence="4" type="ORF">SFLOR_v1c09660</name>
</gene>
<dbReference type="CDD" id="cd01127">
    <property type="entry name" value="TrwB_TraG_TraD_VirD4"/>
    <property type="match status" value="1"/>
</dbReference>
<dbReference type="InterPro" id="IPR051162">
    <property type="entry name" value="T4SS_component"/>
</dbReference>
<evidence type="ECO:0000313" key="5">
    <source>
        <dbReference type="Proteomes" id="UP000231823"/>
    </source>
</evidence>
<dbReference type="Pfam" id="PF19044">
    <property type="entry name" value="P-loop_TraG"/>
    <property type="match status" value="1"/>
</dbReference>
<keyword evidence="2" id="KW-1133">Transmembrane helix</keyword>
<dbReference type="PANTHER" id="PTHR30121">
    <property type="entry name" value="UNCHARACTERIZED PROTEIN YJGR-RELATED"/>
    <property type="match status" value="1"/>
</dbReference>
<dbReference type="Gene3D" id="1.10.8.730">
    <property type="match status" value="1"/>
</dbReference>
<sequence>MSAIIPKKLGSQKLKIKGNITLIDFICCVVFILIALAISLPLTVIGWVGQVITTIFIFGFLTIFLLPNGRSGMRIYYLIYLFLKFKASNKKYEINSKNYPTSLLIPYKELVGNISELGVIKTDKLFENKEFFVCAVELEGYNLLNMSYDEQIRKINILKTFWSNIEVSCSLLKLEKNFNKIKGAQYLNNKINELKEMKLTNEQINSRVKQLKASLQLFEENGQLSEDNFQHKYYLFLYCSDFKQCKEMVNSVIQKGQIAGLNINSLNGYEIINTIKYLFDPSEEEFSEELIDENKSNLKDIMKFDDCTFKKESFNSGEINYSVNVIRDFPKFPERCWMLPLMTNDSSVVINIGNLNKQKVVKKLQSTILNLQSNMYTLSKKELVGAREMQQELEIYNEVADSIGFGNEIIKSMNVFVLNYGINKTDLENKFKSLSDSFKESGFILDHLAYRQFEGLSSIMLKPTDPLSLAFSREVPSITLAEGFPYLTSELNDSNGFRIGENMLGDPVILDQFKLTGDRKNHNMVIMGTTGSGKTTLAKLLLNYHASVGRKVIVVDPEREYRSLCNYHSGNWVDVGNATSGRINPLQIFTTLDDEIKPSNKTIISNHVAFLTGWFEILFSDLNKDIIRGFSSNCAELYETWLGDFEDIVNLKSEQYPTMSDLIKFINKTKVVKENSDVQEKLLSLLKSEFENYGQYATLYNGYSTLIKNDNPFIVFDINTLFEKGQQNIIQAQLYLITAFIGNEVNTNFINAKKESFVLIDEAHLLVDKDKPIALNFIFQMVKRIRKRKGSMTLITQNPDDFLGSEDVRKKTMAMLNNVQYSVLMNLLSKNIQDIAQLYSNYGDGLSEEELNFIAYAKQGEGLLMVTGFDRHTISVKVTPEQFRAFNNEVSLNVKS</sequence>
<evidence type="ECO:0000256" key="1">
    <source>
        <dbReference type="SAM" id="Coils"/>
    </source>
</evidence>
<evidence type="ECO:0000256" key="2">
    <source>
        <dbReference type="SAM" id="Phobius"/>
    </source>
</evidence>
<proteinExistence type="predicted"/>
<organism evidence="4 5">
    <name type="scientific">Spiroplasma floricola 23-6</name>
    <dbReference type="NCBI Taxonomy" id="1336749"/>
    <lineage>
        <taxon>Bacteria</taxon>
        <taxon>Bacillati</taxon>
        <taxon>Mycoplasmatota</taxon>
        <taxon>Mollicutes</taxon>
        <taxon>Entomoplasmatales</taxon>
        <taxon>Spiroplasmataceae</taxon>
        <taxon>Spiroplasma</taxon>
    </lineage>
</organism>
<keyword evidence="1" id="KW-0175">Coiled coil</keyword>
<dbReference type="SUPFAM" id="SSF52540">
    <property type="entry name" value="P-loop containing nucleoside triphosphate hydrolases"/>
    <property type="match status" value="1"/>
</dbReference>
<dbReference type="KEGG" id="sfz:SFLOR_v1c09660"/>
<keyword evidence="5" id="KW-1185">Reference proteome</keyword>
<evidence type="ECO:0000259" key="3">
    <source>
        <dbReference type="SMART" id="SM00382"/>
    </source>
</evidence>
<feature type="transmembrane region" description="Helical" evidence="2">
    <location>
        <begin position="20"/>
        <end position="38"/>
    </location>
</feature>
<dbReference type="Gene3D" id="3.40.50.300">
    <property type="entry name" value="P-loop containing nucleotide triphosphate hydrolases"/>
    <property type="match status" value="1"/>
</dbReference>
<dbReference type="OrthoDB" id="9804380at2"/>
<dbReference type="EMBL" id="CP025057">
    <property type="protein sequence ID" value="AUB32014.1"/>
    <property type="molecule type" value="Genomic_DNA"/>
</dbReference>
<dbReference type="InterPro" id="IPR027417">
    <property type="entry name" value="P-loop_NTPase"/>
</dbReference>
<dbReference type="AlphaFoldDB" id="A0A2K8SEZ4"/>
<keyword evidence="2" id="KW-0472">Membrane</keyword>
<dbReference type="InterPro" id="IPR003593">
    <property type="entry name" value="AAA+_ATPase"/>
</dbReference>
<feature type="transmembrane region" description="Helical" evidence="2">
    <location>
        <begin position="44"/>
        <end position="66"/>
    </location>
</feature>